<gene>
    <name evidence="4" type="ORF">GA0070563_104378</name>
</gene>
<evidence type="ECO:0000256" key="2">
    <source>
        <dbReference type="SAM" id="MobiDB-lite"/>
    </source>
</evidence>
<reference evidence="5" key="1">
    <citation type="submission" date="2016-06" db="EMBL/GenBank/DDBJ databases">
        <authorList>
            <person name="Varghese N."/>
            <person name="Submissions Spin"/>
        </authorList>
    </citation>
    <scope>NUCLEOTIDE SEQUENCE [LARGE SCALE GENOMIC DNA]</scope>
    <source>
        <strain evidence="5">DSM 43168</strain>
    </source>
</reference>
<dbReference type="SMART" id="SM00331">
    <property type="entry name" value="PP2C_SIG"/>
    <property type="match status" value="1"/>
</dbReference>
<evidence type="ECO:0000313" key="4">
    <source>
        <dbReference type="EMBL" id="SCF06026.1"/>
    </source>
</evidence>
<dbReference type="Gene3D" id="3.30.450.20">
    <property type="entry name" value="PAS domain"/>
    <property type="match status" value="1"/>
</dbReference>
<keyword evidence="1" id="KW-0378">Hydrolase</keyword>
<accession>A0A1C4XC35</accession>
<keyword evidence="5" id="KW-1185">Reference proteome</keyword>
<dbReference type="Pfam" id="PF07228">
    <property type="entry name" value="SpoIIE"/>
    <property type="match status" value="1"/>
</dbReference>
<dbReference type="PANTHER" id="PTHR43156">
    <property type="entry name" value="STAGE II SPORULATION PROTEIN E-RELATED"/>
    <property type="match status" value="1"/>
</dbReference>
<dbReference type="InterPro" id="IPR029016">
    <property type="entry name" value="GAF-like_dom_sf"/>
</dbReference>
<feature type="compositionally biased region" description="Low complexity" evidence="2">
    <location>
        <begin position="245"/>
        <end position="255"/>
    </location>
</feature>
<dbReference type="Gene3D" id="3.30.450.40">
    <property type="match status" value="2"/>
</dbReference>
<dbReference type="PANTHER" id="PTHR43156:SF2">
    <property type="entry name" value="STAGE II SPORULATION PROTEIN E"/>
    <property type="match status" value="1"/>
</dbReference>
<dbReference type="Gene3D" id="3.60.40.10">
    <property type="entry name" value="PPM-type phosphatase domain"/>
    <property type="match status" value="1"/>
</dbReference>
<dbReference type="InterPro" id="IPR003018">
    <property type="entry name" value="GAF"/>
</dbReference>
<protein>
    <submittedName>
        <fullName evidence="4">Serine phosphatase RsbU, regulator of sigma subunit</fullName>
    </submittedName>
</protein>
<dbReference type="InterPro" id="IPR001932">
    <property type="entry name" value="PPM-type_phosphatase-like_dom"/>
</dbReference>
<dbReference type="Pfam" id="PF13185">
    <property type="entry name" value="GAF_2"/>
    <property type="match status" value="1"/>
</dbReference>
<dbReference type="InterPro" id="IPR052016">
    <property type="entry name" value="Bact_Sigma-Reg"/>
</dbReference>
<feature type="region of interest" description="Disordered" evidence="2">
    <location>
        <begin position="1"/>
        <end position="51"/>
    </location>
</feature>
<feature type="region of interest" description="Disordered" evidence="2">
    <location>
        <begin position="205"/>
        <end position="263"/>
    </location>
</feature>
<dbReference type="InterPro" id="IPR036457">
    <property type="entry name" value="PPM-type-like_dom_sf"/>
</dbReference>
<dbReference type="Proteomes" id="UP000183585">
    <property type="component" value="Unassembled WGS sequence"/>
</dbReference>
<evidence type="ECO:0000313" key="5">
    <source>
        <dbReference type="Proteomes" id="UP000183585"/>
    </source>
</evidence>
<dbReference type="SUPFAM" id="SSF55781">
    <property type="entry name" value="GAF domain-like"/>
    <property type="match status" value="2"/>
</dbReference>
<feature type="compositionally biased region" description="Gly residues" evidence="2">
    <location>
        <begin position="228"/>
        <end position="237"/>
    </location>
</feature>
<dbReference type="EMBL" id="FMCT01000004">
    <property type="protein sequence ID" value="SCF06026.1"/>
    <property type="molecule type" value="Genomic_DNA"/>
</dbReference>
<dbReference type="SUPFAM" id="SSF81606">
    <property type="entry name" value="PP2C-like"/>
    <property type="match status" value="1"/>
</dbReference>
<evidence type="ECO:0000256" key="1">
    <source>
        <dbReference type="ARBA" id="ARBA00022801"/>
    </source>
</evidence>
<name>A0A1C4XC35_9ACTN</name>
<dbReference type="RefSeq" id="WP_141723741.1">
    <property type="nucleotide sequence ID" value="NZ_FMCT01000004.1"/>
</dbReference>
<proteinExistence type="predicted"/>
<dbReference type="AlphaFoldDB" id="A0A1C4XC35"/>
<sequence>MAKAPGAASGGRGGTTSPPAGPPPDDAQRADDGPGPPVRRRRQPAQRRADDAHWRAVFAAAGETGVRVARHDWAATPLGPVHAWPQSLRTAVASCLRSPVPVLLCWGGELVVLHNDACLPLLGDAGPTALGRPGAEVWPGCWDVLGPVLRDVLAGATVTRSARWSPPGGDGPAGGRRLTFAHSPVIDESGTPGGVLTAVTVSPRAPNAPATAGPSRAADAPATAEPPAGGGVPGVGGRPVPSPRPAGSAPRADSPAAREVDDRRRALRQAEAFARLAGALSFARGRAGIVDVVCRTAPALLGAGALRVATADPGAVVLEVAGDGGPGRLDLAADDPLARAVRHNVPVAVAATRDGDGGTALPLRYADGGALGAVDVRWAHPAAADGEPRTLLDAVAGLVSQALQRAELTGSAQLMADFAARLSATRSTTEAIGVVLAGAPVVLGARLPGLAVPGQGRRLRLWAGGDVPAGLLAAYDEMTVDDPRPLATALRTGERVVIHDRAEFADRFPEGTDTAGAHGMVTTVALPLFDAQRRPIAALGFGWPRRRPLRESDLALLDTVADLCEQTLERTRLAAAEHDLVTRLAGRLRTSARTAPPTLDVATRYRPAVSGMHLGGDWFDLIRLDGDRLAVVVGDVVGHQVEAAADMAQLRTIVNTLIRLGVPLGEVFPRLTDLIGAGFLGTCVAMVVDPAAGEAAVARVGHPHPVLARPGGAPTPIETAASLPLGMVREPVAVTTVPFRPGDLLVAYTDGLVERRGRTYDAGLAELCGVVDAVRDAPVEAIADALLGRLAGAEDDQALVVLRHVDPAARSPTPFPPQ</sequence>
<feature type="domain" description="PPM-type phosphatase" evidence="3">
    <location>
        <begin position="599"/>
        <end position="804"/>
    </location>
</feature>
<feature type="compositionally biased region" description="Low complexity" evidence="2">
    <location>
        <begin position="208"/>
        <end position="227"/>
    </location>
</feature>
<evidence type="ECO:0000259" key="3">
    <source>
        <dbReference type="SMART" id="SM00331"/>
    </source>
</evidence>
<organism evidence="4 5">
    <name type="scientific">Micromonospora carbonacea</name>
    <dbReference type="NCBI Taxonomy" id="47853"/>
    <lineage>
        <taxon>Bacteria</taxon>
        <taxon>Bacillati</taxon>
        <taxon>Actinomycetota</taxon>
        <taxon>Actinomycetes</taxon>
        <taxon>Micromonosporales</taxon>
        <taxon>Micromonosporaceae</taxon>
        <taxon>Micromonospora</taxon>
    </lineage>
</organism>
<dbReference type="GO" id="GO:0016791">
    <property type="term" value="F:phosphatase activity"/>
    <property type="evidence" value="ECO:0007669"/>
    <property type="project" value="TreeGrafter"/>
</dbReference>